<dbReference type="VEuPathDB" id="FungiDB:FOIG_09468"/>
<accession>A0A420QWU3</accession>
<name>A0A420QWU3_FUSOX</name>
<proteinExistence type="predicted"/>
<evidence type="ECO:0000313" key="2">
    <source>
        <dbReference type="Proteomes" id="UP000285860"/>
    </source>
</evidence>
<dbReference type="VEuPathDB" id="FungiDB:FOMG_06170"/>
<reference evidence="1 2" key="1">
    <citation type="journal article" date="2018" name="Sci. Rep.">
        <title>Characterisation of pathogen-specific regions and novel effector candidates in Fusarium oxysporum f. sp. cepae.</title>
        <authorList>
            <person name="Armitage A.D."/>
            <person name="Taylor A."/>
            <person name="Sobczyk M.K."/>
            <person name="Baxter L."/>
            <person name="Greenfield B.P."/>
            <person name="Bates H.J."/>
            <person name="Wilson F."/>
            <person name="Jackson A.C."/>
            <person name="Ott S."/>
            <person name="Harrison R.J."/>
            <person name="Clarkson J.P."/>
        </authorList>
    </citation>
    <scope>NUCLEOTIDE SEQUENCE [LARGE SCALE GENOMIC DNA]</scope>
    <source>
        <strain evidence="1 2">Fo_A28</strain>
    </source>
</reference>
<sequence length="276" mass="31692">MPDCADPLCGWSLYEVDKTPIGLATSDIYGKLFYYVRSMLEKFMYRMSKLTIAFQLLQVHAATLPNHLDESFDRIDVSNISDSGYLGAHRTVALRAPLLRVPPTNPHAILITLFMNLIDENFTLQDQTTEWTLGSLSTKRLANYLLPTRPNRSIIDPALMKYAHARHHMREYDDIFGRCADKLQLARMPDWAGAVMKEEHTIIKKWPHRLKLEPGQEGGSEEFYRLMTSGLSSRELYLEWKRVQTQKAGQESGADRETITSLDSCIAFVRILVNYY</sequence>
<dbReference type="VEuPathDB" id="FungiDB:FOXG_04862"/>
<dbReference type="AlphaFoldDB" id="A0A420QWU3"/>
<comment type="caution">
    <text evidence="1">The sequence shown here is derived from an EMBL/GenBank/DDBJ whole genome shotgun (WGS) entry which is preliminary data.</text>
</comment>
<protein>
    <submittedName>
        <fullName evidence="1">Uncharacterized protein</fullName>
    </submittedName>
</protein>
<dbReference type="Proteomes" id="UP000285860">
    <property type="component" value="Unassembled WGS sequence"/>
</dbReference>
<dbReference type="EMBL" id="MRCY01000044">
    <property type="protein sequence ID" value="RKL09244.1"/>
    <property type="molecule type" value="Genomic_DNA"/>
</dbReference>
<gene>
    <name evidence="1" type="ORF">BFJ68_g9189</name>
</gene>
<dbReference type="VEuPathDB" id="FungiDB:HZS61_003467"/>
<dbReference type="VEuPathDB" id="FungiDB:FOC1_g10010684"/>
<dbReference type="VEuPathDB" id="FungiDB:FOZG_10567"/>
<evidence type="ECO:0000313" key="1">
    <source>
        <dbReference type="EMBL" id="RKL09244.1"/>
    </source>
</evidence>
<dbReference type="VEuPathDB" id="FungiDB:FOC4_g10013237"/>
<organism evidence="1 2">
    <name type="scientific">Fusarium oxysporum</name>
    <name type="common">Fusarium vascular wilt</name>
    <dbReference type="NCBI Taxonomy" id="5507"/>
    <lineage>
        <taxon>Eukaryota</taxon>
        <taxon>Fungi</taxon>
        <taxon>Dikarya</taxon>
        <taxon>Ascomycota</taxon>
        <taxon>Pezizomycotina</taxon>
        <taxon>Sordariomycetes</taxon>
        <taxon>Hypocreomycetidae</taxon>
        <taxon>Hypocreales</taxon>
        <taxon>Nectriaceae</taxon>
        <taxon>Fusarium</taxon>
        <taxon>Fusarium oxysporum species complex</taxon>
    </lineage>
</organism>